<keyword evidence="3" id="KW-1185">Reference proteome</keyword>
<dbReference type="Proteomes" id="UP001190700">
    <property type="component" value="Unassembled WGS sequence"/>
</dbReference>
<name>A0AAE0BQV5_9CHLO</name>
<dbReference type="SUPFAM" id="SSF53383">
    <property type="entry name" value="PLP-dependent transferases"/>
    <property type="match status" value="1"/>
</dbReference>
<keyword evidence="1" id="KW-1133">Transmembrane helix</keyword>
<dbReference type="AlphaFoldDB" id="A0AAE0BQV5"/>
<sequence>MSVDHLVKNGQGRVPQTPLLSAAWKELLEIPAVNAGCVVGSLGKQMQFSKAGLSFEQFRDFFDEALEVAKKVEPISESGNKYSVCKDFQYLNGELLLHDIQHSASYQGLSDVDQERANKFFSFMCLNKDLRNRNPLHPNPLDSVVIGNLLNFPKHIFGFPFAGYSTNGNEALSLALFSYRARCKRATARVLYILADGDECEKPLSDIRGCCNRLGMPFEVATPGGLATELGAMAAAAVVLTSLTNPALEEIAERAERAEVGLHIHVLDEQLRSILVNPEPVHLDLPAAVSSMSLQDGLFRSGYQLYRDPVLRDLHFDLPYEWQSQYVSPNEGGSGNSTPLYIDFVFIQLGWKALGDAARRAEARPADVLQAVVLPPCELGANLSPLTPSQKVDTLEGLMSWAKENVALPTEELQRNVFQFQRNFVGGKGREVEAITSGGGTRSINLAVESVLARARASLPSGSPIKLITGNPHLAVERAERRFLFEVIRVQNDGIICLDGLKKHISDPFIVAVYTQTLSITDGITDPLEEVVQVLEEENKRRHAIGAVPVTLINDCCLAFSVLLHNDGRNGARNLRVLDLTLDTPTIVTLDAHKHLGADKGISMAMGSAGTMSLLNGHVKVGSQPSKGELTRAMADMLHIGVDGYYAKYQQLYAAVDSATRCLDNGGLTLIHAHNRVKGSTAFGVEDPNARMCQIMKKKGHSPAPLFNISPSNPTRCQTGFLMSLTPHVLREVRGGVPALDVFVKDLIEAKKTVTAKPSLLAKLFREASLPAILLSGGNEDVWLFSMLYRPGFFRDLMSVIFRRIYSAIMDSGYACSNRHVAPLQTVVLRALAPALLLLLISLRRLVRNMRQRLRLTP</sequence>
<dbReference type="InterPro" id="IPR015421">
    <property type="entry name" value="PyrdxlP-dep_Trfase_major"/>
</dbReference>
<dbReference type="Gene3D" id="3.40.640.10">
    <property type="entry name" value="Type I PLP-dependent aspartate aminotransferase-like (Major domain)"/>
    <property type="match status" value="1"/>
</dbReference>
<evidence type="ECO:0000313" key="2">
    <source>
        <dbReference type="EMBL" id="KAK3241096.1"/>
    </source>
</evidence>
<gene>
    <name evidence="2" type="ORF">CYMTET_49110</name>
</gene>
<keyword evidence="1" id="KW-0472">Membrane</keyword>
<feature type="transmembrane region" description="Helical" evidence="1">
    <location>
        <begin position="827"/>
        <end position="847"/>
    </location>
</feature>
<proteinExistence type="predicted"/>
<dbReference type="InterPro" id="IPR015424">
    <property type="entry name" value="PyrdxlP-dep_Trfase"/>
</dbReference>
<reference evidence="2 3" key="1">
    <citation type="journal article" date="2015" name="Genome Biol. Evol.">
        <title>Comparative Genomics of a Bacterivorous Green Alga Reveals Evolutionary Causalities and Consequences of Phago-Mixotrophic Mode of Nutrition.</title>
        <authorList>
            <person name="Burns J.A."/>
            <person name="Paasch A."/>
            <person name="Narechania A."/>
            <person name="Kim E."/>
        </authorList>
    </citation>
    <scope>NUCLEOTIDE SEQUENCE [LARGE SCALE GENOMIC DNA]</scope>
    <source>
        <strain evidence="2 3">PLY_AMNH</strain>
    </source>
</reference>
<organism evidence="2 3">
    <name type="scientific">Cymbomonas tetramitiformis</name>
    <dbReference type="NCBI Taxonomy" id="36881"/>
    <lineage>
        <taxon>Eukaryota</taxon>
        <taxon>Viridiplantae</taxon>
        <taxon>Chlorophyta</taxon>
        <taxon>Pyramimonadophyceae</taxon>
        <taxon>Pyramimonadales</taxon>
        <taxon>Pyramimonadaceae</taxon>
        <taxon>Cymbomonas</taxon>
    </lineage>
</organism>
<keyword evidence="1" id="KW-0812">Transmembrane</keyword>
<protein>
    <submittedName>
        <fullName evidence="2">Uncharacterized protein</fullName>
    </submittedName>
</protein>
<evidence type="ECO:0000313" key="3">
    <source>
        <dbReference type="Proteomes" id="UP001190700"/>
    </source>
</evidence>
<evidence type="ECO:0000256" key="1">
    <source>
        <dbReference type="SAM" id="Phobius"/>
    </source>
</evidence>
<comment type="caution">
    <text evidence="2">The sequence shown here is derived from an EMBL/GenBank/DDBJ whole genome shotgun (WGS) entry which is preliminary data.</text>
</comment>
<dbReference type="EMBL" id="LGRX02033479">
    <property type="protein sequence ID" value="KAK3241096.1"/>
    <property type="molecule type" value="Genomic_DNA"/>
</dbReference>
<accession>A0AAE0BQV5</accession>